<feature type="signal peptide" evidence="2">
    <location>
        <begin position="1"/>
        <end position="22"/>
    </location>
</feature>
<accession>A0A0L6VV38</accession>
<comment type="caution">
    <text evidence="3">The sequence shown here is derived from an EMBL/GenBank/DDBJ whole genome shotgun (WGS) entry which is preliminary data.</text>
</comment>
<feature type="chain" id="PRO_5005568712" evidence="2">
    <location>
        <begin position="23"/>
        <end position="1097"/>
    </location>
</feature>
<feature type="transmembrane region" description="Helical" evidence="1">
    <location>
        <begin position="598"/>
        <end position="620"/>
    </location>
</feature>
<dbReference type="AlphaFoldDB" id="A0A0L6VV38"/>
<keyword evidence="1" id="KW-1133">Transmembrane helix</keyword>
<organism evidence="3 4">
    <name type="scientific">Puccinia sorghi</name>
    <dbReference type="NCBI Taxonomy" id="27349"/>
    <lineage>
        <taxon>Eukaryota</taxon>
        <taxon>Fungi</taxon>
        <taxon>Dikarya</taxon>
        <taxon>Basidiomycota</taxon>
        <taxon>Pucciniomycotina</taxon>
        <taxon>Pucciniomycetes</taxon>
        <taxon>Pucciniales</taxon>
        <taxon>Pucciniaceae</taxon>
        <taxon>Puccinia</taxon>
    </lineage>
</organism>
<feature type="transmembrane region" description="Helical" evidence="1">
    <location>
        <begin position="627"/>
        <end position="645"/>
    </location>
</feature>
<proteinExistence type="predicted"/>
<keyword evidence="1" id="KW-0472">Membrane</keyword>
<feature type="transmembrane region" description="Helical" evidence="1">
    <location>
        <begin position="986"/>
        <end position="1003"/>
    </location>
</feature>
<gene>
    <name evidence="3" type="ORF">VP01_1009g1</name>
</gene>
<keyword evidence="4" id="KW-1185">Reference proteome</keyword>
<protein>
    <submittedName>
        <fullName evidence="3">Putative signal peptide protein</fullName>
    </submittedName>
</protein>
<name>A0A0L6VV38_9BASI</name>
<feature type="transmembrane region" description="Helical" evidence="1">
    <location>
        <begin position="1054"/>
        <end position="1074"/>
    </location>
</feature>
<keyword evidence="2" id="KW-0732">Signal</keyword>
<evidence type="ECO:0000313" key="3">
    <source>
        <dbReference type="EMBL" id="KNZ64628.1"/>
    </source>
</evidence>
<dbReference type="Proteomes" id="UP000037035">
    <property type="component" value="Unassembled WGS sequence"/>
</dbReference>
<evidence type="ECO:0000313" key="4">
    <source>
        <dbReference type="Proteomes" id="UP000037035"/>
    </source>
</evidence>
<evidence type="ECO:0000256" key="1">
    <source>
        <dbReference type="SAM" id="Phobius"/>
    </source>
</evidence>
<dbReference type="VEuPathDB" id="FungiDB:VP01_1009g1"/>
<evidence type="ECO:0000256" key="2">
    <source>
        <dbReference type="SAM" id="SignalP"/>
    </source>
</evidence>
<sequence>MLKLFFFKVFFTVASLNKLALCVGGSTNKTLQIVVKTSSMHALTPNERVPSREEYRTWAYILLLLIHEVTITQPNHLPEKPTRLSRAAKLSFLDMILVALSLPSNVKSQDNNQIDHWGPKKQDACYYTTFILTHTNTVETFFDLASEVSMRRMWPEPIYYTRLPSLPISITFVDPRTLVSFHLFMSARLSLETNRADWNQSAAHRSVFTLSLESDETVIQHASQQPIQMLYTHVLVYDCPKQPCMEPQSALRIVTLESDEHGHCSQFKTTNTRARQLTLQLERKWPEALSLVRAFQAFMAEPLTLWNMSRIQAQCSAYEVPNRDARPKPHVRGSHLREAERALSFEDSRFQQTAFSMAWDHQRFASRLSRNTHPMRNLSTCTHTSNLLIIMYVHKSSIRAKRPFKVWKLREACKTRTCSYFLEQTRYRLQSVIIIILRAFPHANIYYAQWHKAALFLCLKDTLIKLKYSINKICSGFSNAISHLSELALHSKVFICFWILPTVPWMQRKSSRATRSKEAIFEPPVFFLDTAHHPLQFLSKSEPSVLDLLPSPGVSLGLELPVLSIKKNICTIIEVIWTNVTTPQLIILKGDRDRGFCLALMSLALTLLESSSSSLCGWWCGDRCPPILIIVYLFIYYHILIYIFVAEVLPVGGVVQEKASPEVTRSYQPLFLLPMRYQAGFDFLCLLRKKGTVKVSVASGLTSVFSVCFLVKSTRFHSLMSSSLFFSGRSPLPYPVLSSHPLPSEFTILILLCRYYTSSSSRFTSLPPYLRALILYCRCNWRQVSHPPSARLGAVPQSFSIGKDWLMIFCSPFDRSLGSILGYKSLADLSNKQVGAAVHQIGLVGSCTDLFAQEWFEFRNRDASEIQRLPPELTGDPVVPVVGFSNSLAFCTVSEEFIQQINVHLFQNTTTLPQYSVPVLWFPPACILSIIVDKSRFSTQTHSWDQHSCYYLCSLVLSCLPPVPYYPCPSPIFLTDIDIIFSSDEIPFIFLTFIIVLFFLSLCQKKNNPPRTLRLSSRFPPTHKYTHQARIQPLNRNHHFPIQPPRPFVDSHKFATLILFFLTLPEVLFSYYPLSIPSSPIHPSCQLSNEIGKILAP</sequence>
<reference evidence="3 4" key="1">
    <citation type="submission" date="2015-08" db="EMBL/GenBank/DDBJ databases">
        <title>Next Generation Sequencing and Analysis of the Genome of Puccinia sorghi L Schw, the Causal Agent of Maize Common Rust.</title>
        <authorList>
            <person name="Rochi L."/>
            <person name="Burguener G."/>
            <person name="Darino M."/>
            <person name="Turjanski A."/>
            <person name="Kreff E."/>
            <person name="Dieguez M.J."/>
            <person name="Sacco F."/>
        </authorList>
    </citation>
    <scope>NUCLEOTIDE SEQUENCE [LARGE SCALE GENOMIC DNA]</scope>
    <source>
        <strain evidence="3 4">RO10H11247</strain>
    </source>
</reference>
<dbReference type="EMBL" id="LAVV01000110">
    <property type="protein sequence ID" value="KNZ64628.1"/>
    <property type="molecule type" value="Genomic_DNA"/>
</dbReference>
<keyword evidence="1" id="KW-0812">Transmembrane</keyword>